<proteinExistence type="predicted"/>
<dbReference type="EMBL" id="QUZT01000032">
    <property type="protein sequence ID" value="TFY92269.1"/>
    <property type="molecule type" value="Genomic_DNA"/>
</dbReference>
<keyword evidence="2" id="KW-1185">Reference proteome</keyword>
<dbReference type="AlphaFoldDB" id="A0A4Z0B1E3"/>
<comment type="caution">
    <text evidence="1">The sequence shown here is derived from an EMBL/GenBank/DDBJ whole genome shotgun (WGS) entry which is preliminary data.</text>
</comment>
<accession>A0A4Z0B1E3</accession>
<dbReference type="Proteomes" id="UP000297734">
    <property type="component" value="Unassembled WGS sequence"/>
</dbReference>
<organism evidence="1 2">
    <name type="scientific">Pseudomonas nabeulensis</name>
    <dbReference type="NCBI Taxonomy" id="2293833"/>
    <lineage>
        <taxon>Bacteria</taxon>
        <taxon>Pseudomonadati</taxon>
        <taxon>Pseudomonadota</taxon>
        <taxon>Gammaproteobacteria</taxon>
        <taxon>Pseudomonadales</taxon>
        <taxon>Pseudomonadaceae</taxon>
        <taxon>Pseudomonas</taxon>
    </lineage>
</organism>
<dbReference type="OrthoDB" id="6887035at2"/>
<sequence length="211" mass="24610">MKTVFIYEVGIRPWDQIQHTENSEYTTISLLNQDFGSVWKTWRMLASLLTHEWPTIIKWYTTSSPQYSKTHEYQTLKDFSKKSGPKDIFKKNEETLIYSGIKHLNSNPENIDPIDLKVYRVSTTLMLKEKGNQIEQLWHRLSHLKHISTTEDFKSILADNEILSFRFYDSETFGAAQLICHSVHAPKIIDALASLKTDEIPRAGVYKYIHS</sequence>
<evidence type="ECO:0000313" key="2">
    <source>
        <dbReference type="Proteomes" id="UP000297734"/>
    </source>
</evidence>
<protein>
    <submittedName>
        <fullName evidence="1">Uncharacterized protein</fullName>
    </submittedName>
</protein>
<dbReference type="RefSeq" id="WP_135309362.1">
    <property type="nucleotide sequence ID" value="NZ_QUZT01000032.1"/>
</dbReference>
<gene>
    <name evidence="1" type="ORF">DYL61_17505</name>
</gene>
<evidence type="ECO:0000313" key="1">
    <source>
        <dbReference type="EMBL" id="TFY92269.1"/>
    </source>
</evidence>
<name>A0A4Z0B1E3_9PSED</name>
<reference evidence="1 2" key="1">
    <citation type="journal article" date="2019" name="Syst. Appl. Microbiol.">
        <title>New species of pathogenic Pseudomonas isolated from citrus in Tunisia: Proposal of Pseudomonas kairouanensis sp. nov. and Pseudomonas nabeulensis sp. nov.</title>
        <authorList>
            <person name="Oueslati M."/>
            <person name="Mulet M."/>
            <person name="Gomila M."/>
            <person name="Berge O."/>
            <person name="Hajlaoui M.R."/>
            <person name="Lalucat J."/>
            <person name="Sadfi-Zouaoui N."/>
            <person name="Garcia-Valdes E."/>
        </authorList>
    </citation>
    <scope>NUCLEOTIDE SEQUENCE [LARGE SCALE GENOMIC DNA]</scope>
    <source>
        <strain evidence="1 2">E10B</strain>
    </source>
</reference>